<dbReference type="AlphaFoldDB" id="A0A147HTE5"/>
<dbReference type="PATRIC" id="fig|33051.3.peg.562"/>
<dbReference type="EMBL" id="LDTE01000022">
    <property type="protein sequence ID" value="KTW01993.1"/>
    <property type="molecule type" value="Genomic_DNA"/>
</dbReference>
<gene>
    <name evidence="2" type="ORF">NS319_15510</name>
    <name evidence="3" type="ORF">SB4_04670</name>
</gene>
<feature type="transmembrane region" description="Helical" evidence="1">
    <location>
        <begin position="86"/>
        <end position="106"/>
    </location>
</feature>
<dbReference type="EMBL" id="LDTD01000127">
    <property type="protein sequence ID" value="KTT68111.1"/>
    <property type="molecule type" value="Genomic_DNA"/>
</dbReference>
<comment type="caution">
    <text evidence="2">The sequence shown here is derived from an EMBL/GenBank/DDBJ whole genome shotgun (WGS) entry which is preliminary data.</text>
</comment>
<evidence type="ECO:0000313" key="5">
    <source>
        <dbReference type="Proteomes" id="UP000074072"/>
    </source>
</evidence>
<evidence type="ECO:0000313" key="4">
    <source>
        <dbReference type="Proteomes" id="UP000072867"/>
    </source>
</evidence>
<evidence type="ECO:0000313" key="3">
    <source>
        <dbReference type="EMBL" id="KTW01993.1"/>
    </source>
</evidence>
<name>A0A147HTE5_9SPHN</name>
<evidence type="ECO:0000313" key="2">
    <source>
        <dbReference type="EMBL" id="KTT68111.1"/>
    </source>
</evidence>
<protein>
    <submittedName>
        <fullName evidence="2">Uncharacterized protein</fullName>
    </submittedName>
</protein>
<organism evidence="2 4">
    <name type="scientific">Sphingomonas sanguinis</name>
    <dbReference type="NCBI Taxonomy" id="33051"/>
    <lineage>
        <taxon>Bacteria</taxon>
        <taxon>Pseudomonadati</taxon>
        <taxon>Pseudomonadota</taxon>
        <taxon>Alphaproteobacteria</taxon>
        <taxon>Sphingomonadales</taxon>
        <taxon>Sphingomonadaceae</taxon>
        <taxon>Sphingomonas</taxon>
    </lineage>
</organism>
<dbReference type="Proteomes" id="UP000074072">
    <property type="component" value="Unassembled WGS sequence"/>
</dbReference>
<proteinExistence type="predicted"/>
<keyword evidence="1" id="KW-0472">Membrane</keyword>
<dbReference type="Proteomes" id="UP000072867">
    <property type="component" value="Unassembled WGS sequence"/>
</dbReference>
<sequence>MEMDELRRRLAVILAVEEREPTDWLEVERLASELQRELPIDATPEAVHRYLDDADIRCRDDVYGTRQRQDVRLYVERGEYDDGIPIPWWGCALVLLAGAGIVKLLLL</sequence>
<keyword evidence="1" id="KW-1133">Transmembrane helix</keyword>
<evidence type="ECO:0000256" key="1">
    <source>
        <dbReference type="SAM" id="Phobius"/>
    </source>
</evidence>
<keyword evidence="1" id="KW-0812">Transmembrane</keyword>
<reference evidence="4 5" key="1">
    <citation type="journal article" date="2016" name="Front. Microbiol.">
        <title>Genomic Resource of Rice Seed Associated Bacteria.</title>
        <authorList>
            <person name="Midha S."/>
            <person name="Bansal K."/>
            <person name="Sharma S."/>
            <person name="Kumar N."/>
            <person name="Patil P.P."/>
            <person name="Chaudhry V."/>
            <person name="Patil P.B."/>
        </authorList>
    </citation>
    <scope>NUCLEOTIDE SEQUENCE [LARGE SCALE GENOMIC DNA]</scope>
    <source>
        <strain evidence="2 4">NS319</strain>
        <strain evidence="3 5">SB4</strain>
    </source>
</reference>
<dbReference type="OrthoDB" id="7584317at2"/>
<accession>A0A147HTE5</accession>